<proteinExistence type="predicted"/>
<evidence type="ECO:0000259" key="1">
    <source>
        <dbReference type="Pfam" id="PF14355"/>
    </source>
</evidence>
<gene>
    <name evidence="2" type="ORF">SAMN05421720_1213</name>
</gene>
<dbReference type="RefSeq" id="WP_092787981.1">
    <property type="nucleotide sequence ID" value="NZ_FNAP01000021.1"/>
</dbReference>
<dbReference type="InterPro" id="IPR026001">
    <property type="entry name" value="Abi-like_C"/>
</dbReference>
<dbReference type="EMBL" id="FNAP01000021">
    <property type="protein sequence ID" value="SDE99463.1"/>
    <property type="molecule type" value="Genomic_DNA"/>
</dbReference>
<sequence length="252" mass="28096">MTEAWYPGIKAFCSHWDHAPMLRQTFATLEAEFFAENDACVDAAKAMVECCCRVLIEELDDPSAPLKPDGTDVKLAVLLGVATRLLDLGDIRDRAFSDLIRSYNKLGDSLRVLRNKSGTVSHGKDGFIQKLSLHQRRAAVLAADAIVTFLHEAYLEREPDPVRTMEPYERFAESSDLINRLCFVGSTETNEYGLQIDIRLPNGDDIPLAITPAEILFSIDRDAYKAALNACRDAEKEEVVEDTGDLDDEELV</sequence>
<reference evidence="2 3" key="1">
    <citation type="submission" date="2016-10" db="EMBL/GenBank/DDBJ databases">
        <authorList>
            <person name="de Groot N.N."/>
        </authorList>
    </citation>
    <scope>NUCLEOTIDE SEQUENCE [LARGE SCALE GENOMIC DNA]</scope>
    <source>
        <strain evidence="2 3">ATCC 700224</strain>
    </source>
</reference>
<dbReference type="Pfam" id="PF14355">
    <property type="entry name" value="Abi_C"/>
    <property type="match status" value="1"/>
</dbReference>
<feature type="domain" description="Abortive infection protein-like C-terminal" evidence="1">
    <location>
        <begin position="78"/>
        <end position="152"/>
    </location>
</feature>
<dbReference type="OrthoDB" id="6689311at2"/>
<name>A0A1G7HGN2_9PROT</name>
<protein>
    <submittedName>
        <fullName evidence="2">Abortive infection C-terminus</fullName>
    </submittedName>
</protein>
<evidence type="ECO:0000313" key="3">
    <source>
        <dbReference type="Proteomes" id="UP000199412"/>
    </source>
</evidence>
<keyword evidence="3" id="KW-1185">Reference proteome</keyword>
<dbReference type="AlphaFoldDB" id="A0A1G7HGN2"/>
<dbReference type="STRING" id="69960.SAMN05421720_1213"/>
<accession>A0A1G7HGN2</accession>
<organism evidence="2 3">
    <name type="scientific">Rhodospira trueperi</name>
    <dbReference type="NCBI Taxonomy" id="69960"/>
    <lineage>
        <taxon>Bacteria</taxon>
        <taxon>Pseudomonadati</taxon>
        <taxon>Pseudomonadota</taxon>
        <taxon>Alphaproteobacteria</taxon>
        <taxon>Rhodospirillales</taxon>
        <taxon>Rhodospirillaceae</taxon>
        <taxon>Rhodospira</taxon>
    </lineage>
</organism>
<dbReference type="Proteomes" id="UP000199412">
    <property type="component" value="Unassembled WGS sequence"/>
</dbReference>
<evidence type="ECO:0000313" key="2">
    <source>
        <dbReference type="EMBL" id="SDE99463.1"/>
    </source>
</evidence>